<evidence type="ECO:0000256" key="6">
    <source>
        <dbReference type="ARBA" id="ARBA00023136"/>
    </source>
</evidence>
<dbReference type="EMBL" id="JBHMEI010000104">
    <property type="protein sequence ID" value="MFB9209496.1"/>
    <property type="molecule type" value="Genomic_DNA"/>
</dbReference>
<keyword evidence="5 8" id="KW-1133">Transmembrane helix</keyword>
<name>A0ABV5IY55_9ACTN</name>
<dbReference type="Pfam" id="PF00474">
    <property type="entry name" value="SSF"/>
    <property type="match status" value="1"/>
</dbReference>
<evidence type="ECO:0000313" key="9">
    <source>
        <dbReference type="EMBL" id="MFB9209496.1"/>
    </source>
</evidence>
<dbReference type="CDD" id="cd10322">
    <property type="entry name" value="SLC5sbd"/>
    <property type="match status" value="1"/>
</dbReference>
<dbReference type="PANTHER" id="PTHR48086">
    <property type="entry name" value="SODIUM/PROLINE SYMPORTER-RELATED"/>
    <property type="match status" value="1"/>
</dbReference>
<protein>
    <submittedName>
        <fullName evidence="9">Sodium:solute symporter</fullName>
    </submittedName>
</protein>
<sequence>MSTVTFLAVLGGTSLLAVAARWFRPPPELPTLEDWALARRQFGTPTTWFLLGGTIYTAYTFAAVPGLVYGTGALGFFALQYTVIMCPLAFVLLPRLWSAARRHGYITPADFVRGHYGSPALALVVAATGVLATMPYIALQLVGIRSILSAVGLYPRGALGDLALVAVFAVLAVATYRHGLRAPAIISLMKGAAVFCSILAVSFLVLDRFGGPGPMFDSAERALSGGETTQASLTLDPSQFPVYATLALGSALALLMYPHVLTAAFAASGPDTLRRAAVALPLWTAVLGLFAMLGVAALAAGIQPPSTGAETAVPLLVKDLMPAALTGLVFGALTVGALVPAAVMSIAVATSFVRNIYVEYFHPRATPKHQTRIAQMVSLSTKVGAVVFVFGLRNQDAINLQLLGGVWILQTFPAVALGVFTRRLHPWALLAGWMSGMAAGTLLVVHSGFSSLVPLGVGGQEIQAYAAVVAMTLNLTVVVTLTPLFNRVARTHTPASSSPVPLPPEAETIT</sequence>
<feature type="transmembrane region" description="Helical" evidence="8">
    <location>
        <begin position="427"/>
        <end position="445"/>
    </location>
</feature>
<evidence type="ECO:0000256" key="8">
    <source>
        <dbReference type="SAM" id="Phobius"/>
    </source>
</evidence>
<keyword evidence="4 8" id="KW-0812">Transmembrane</keyword>
<evidence type="ECO:0000256" key="3">
    <source>
        <dbReference type="ARBA" id="ARBA00022448"/>
    </source>
</evidence>
<dbReference type="InterPro" id="IPR001734">
    <property type="entry name" value="Na/solute_symporter"/>
</dbReference>
<dbReference type="Gene3D" id="1.20.1730.10">
    <property type="entry name" value="Sodium/glucose cotransporter"/>
    <property type="match status" value="1"/>
</dbReference>
<dbReference type="InterPro" id="IPR038377">
    <property type="entry name" value="Na/Glc_symporter_sf"/>
</dbReference>
<dbReference type="PROSITE" id="PS50283">
    <property type="entry name" value="NA_SOLUT_SYMP_3"/>
    <property type="match status" value="1"/>
</dbReference>
<feature type="transmembrane region" description="Helical" evidence="8">
    <location>
        <begin position="67"/>
        <end position="93"/>
    </location>
</feature>
<feature type="transmembrane region" description="Helical" evidence="8">
    <location>
        <begin position="278"/>
        <end position="300"/>
    </location>
</feature>
<comment type="similarity">
    <text evidence="2 7">Belongs to the sodium:solute symporter (SSF) (TC 2.A.21) family.</text>
</comment>
<evidence type="ECO:0000256" key="2">
    <source>
        <dbReference type="ARBA" id="ARBA00006434"/>
    </source>
</evidence>
<gene>
    <name evidence="9" type="ORF">ACFFV7_50520</name>
</gene>
<feature type="transmembrane region" description="Helical" evidence="8">
    <location>
        <begin position="188"/>
        <end position="206"/>
    </location>
</feature>
<evidence type="ECO:0000256" key="7">
    <source>
        <dbReference type="RuleBase" id="RU362091"/>
    </source>
</evidence>
<dbReference type="RefSeq" id="WP_229824078.1">
    <property type="nucleotide sequence ID" value="NZ_BMRC01000006.1"/>
</dbReference>
<comment type="subcellular location">
    <subcellularLocation>
        <location evidence="1">Membrane</location>
        <topology evidence="1">Multi-pass membrane protein</topology>
    </subcellularLocation>
</comment>
<dbReference type="PANTHER" id="PTHR48086:SF8">
    <property type="entry name" value="MONOCARBOXYLIC ACID PERMEASE"/>
    <property type="match status" value="1"/>
</dbReference>
<organism evidence="9 10">
    <name type="scientific">Nonomuraea spiralis</name>
    <dbReference type="NCBI Taxonomy" id="46182"/>
    <lineage>
        <taxon>Bacteria</taxon>
        <taxon>Bacillati</taxon>
        <taxon>Actinomycetota</taxon>
        <taxon>Actinomycetes</taxon>
        <taxon>Streptosporangiales</taxon>
        <taxon>Streptosporangiaceae</taxon>
        <taxon>Nonomuraea</taxon>
    </lineage>
</organism>
<keyword evidence="6 8" id="KW-0472">Membrane</keyword>
<keyword evidence="3" id="KW-0813">Transport</keyword>
<feature type="transmembrane region" description="Helical" evidence="8">
    <location>
        <begin position="398"/>
        <end position="420"/>
    </location>
</feature>
<comment type="caution">
    <text evidence="9">The sequence shown here is derived from an EMBL/GenBank/DDBJ whole genome shotgun (WGS) entry which is preliminary data.</text>
</comment>
<dbReference type="InterPro" id="IPR050277">
    <property type="entry name" value="Sodium:Solute_Symporter"/>
</dbReference>
<feature type="transmembrane region" description="Helical" evidence="8">
    <location>
        <begin position="465"/>
        <end position="485"/>
    </location>
</feature>
<evidence type="ECO:0000256" key="4">
    <source>
        <dbReference type="ARBA" id="ARBA00022692"/>
    </source>
</evidence>
<accession>A0ABV5IY55</accession>
<evidence type="ECO:0000313" key="10">
    <source>
        <dbReference type="Proteomes" id="UP001589647"/>
    </source>
</evidence>
<proteinExistence type="inferred from homology"/>
<feature type="transmembrane region" description="Helical" evidence="8">
    <location>
        <begin position="120"/>
        <end position="138"/>
    </location>
</feature>
<feature type="transmembrane region" description="Helical" evidence="8">
    <location>
        <begin position="320"/>
        <end position="353"/>
    </location>
</feature>
<keyword evidence="10" id="KW-1185">Reference proteome</keyword>
<reference evidence="9 10" key="1">
    <citation type="submission" date="2024-09" db="EMBL/GenBank/DDBJ databases">
        <authorList>
            <person name="Sun Q."/>
            <person name="Mori K."/>
        </authorList>
    </citation>
    <scope>NUCLEOTIDE SEQUENCE [LARGE SCALE GENOMIC DNA]</scope>
    <source>
        <strain evidence="9 10">CCM 3426</strain>
    </source>
</reference>
<evidence type="ECO:0000256" key="5">
    <source>
        <dbReference type="ARBA" id="ARBA00022989"/>
    </source>
</evidence>
<feature type="transmembrane region" description="Helical" evidence="8">
    <location>
        <begin position="158"/>
        <end position="176"/>
    </location>
</feature>
<dbReference type="Proteomes" id="UP001589647">
    <property type="component" value="Unassembled WGS sequence"/>
</dbReference>
<feature type="transmembrane region" description="Helical" evidence="8">
    <location>
        <begin position="373"/>
        <end position="392"/>
    </location>
</feature>
<feature type="transmembrane region" description="Helical" evidence="8">
    <location>
        <begin position="242"/>
        <end position="266"/>
    </location>
</feature>
<evidence type="ECO:0000256" key="1">
    <source>
        <dbReference type="ARBA" id="ARBA00004141"/>
    </source>
</evidence>